<dbReference type="PROSITE" id="PS01186">
    <property type="entry name" value="EGF_2"/>
    <property type="match status" value="1"/>
</dbReference>
<dbReference type="CDD" id="cd00054">
    <property type="entry name" value="EGF_CA"/>
    <property type="match status" value="1"/>
</dbReference>
<dbReference type="InterPro" id="IPR036772">
    <property type="entry name" value="SRCR-like_dom_sf"/>
</dbReference>
<keyword evidence="3 6" id="KW-1015">Disulfide bond</keyword>
<dbReference type="Gene3D" id="3.10.250.10">
    <property type="entry name" value="SRCR-like domain"/>
    <property type="match status" value="4"/>
</dbReference>
<dbReference type="SUPFAM" id="SSF57196">
    <property type="entry name" value="EGF/Laminin"/>
    <property type="match status" value="2"/>
</dbReference>
<feature type="transmembrane region" description="Helical" evidence="7">
    <location>
        <begin position="563"/>
        <end position="589"/>
    </location>
</feature>
<dbReference type="PROSITE" id="PS00420">
    <property type="entry name" value="SRCR_1"/>
    <property type="match status" value="4"/>
</dbReference>
<feature type="domain" description="EGF-like" evidence="8">
    <location>
        <begin position="506"/>
        <end position="542"/>
    </location>
</feature>
<keyword evidence="4" id="KW-0325">Glycoprotein</keyword>
<dbReference type="PROSITE" id="PS50026">
    <property type="entry name" value="EGF_3"/>
    <property type="match status" value="2"/>
</dbReference>
<evidence type="ECO:0000313" key="10">
    <source>
        <dbReference type="EMBL" id="KAJ8029154.1"/>
    </source>
</evidence>
<feature type="disulfide bond" evidence="6">
    <location>
        <begin position="211"/>
        <end position="221"/>
    </location>
</feature>
<feature type="disulfide bond" evidence="6">
    <location>
        <begin position="167"/>
        <end position="231"/>
    </location>
</feature>
<evidence type="ECO:0000256" key="1">
    <source>
        <dbReference type="ARBA" id="ARBA00022729"/>
    </source>
</evidence>
<dbReference type="EMBL" id="JAIZAY010000014">
    <property type="protein sequence ID" value="KAJ8029154.1"/>
    <property type="molecule type" value="Genomic_DNA"/>
</dbReference>
<feature type="transmembrane region" description="Helical" evidence="7">
    <location>
        <begin position="12"/>
        <end position="29"/>
    </location>
</feature>
<feature type="disulfide bond" evidence="6">
    <location>
        <begin position="108"/>
        <end position="118"/>
    </location>
</feature>
<evidence type="ECO:0000313" key="11">
    <source>
        <dbReference type="Proteomes" id="UP001152320"/>
    </source>
</evidence>
<evidence type="ECO:0000256" key="6">
    <source>
        <dbReference type="PROSITE-ProRule" id="PRU00196"/>
    </source>
</evidence>
<feature type="domain" description="SRCR" evidence="9">
    <location>
        <begin position="39"/>
        <end position="139"/>
    </location>
</feature>
<name>A0A9Q1BM94_HOLLE</name>
<gene>
    <name evidence="10" type="ORF">HOLleu_28484</name>
</gene>
<feature type="domain" description="SRCR" evidence="9">
    <location>
        <begin position="362"/>
        <end position="465"/>
    </location>
</feature>
<feature type="disulfide bond" evidence="6">
    <location>
        <begin position="77"/>
        <end position="138"/>
    </location>
</feature>
<dbReference type="PROSITE" id="PS00022">
    <property type="entry name" value="EGF_1"/>
    <property type="match status" value="2"/>
</dbReference>
<dbReference type="InterPro" id="IPR001190">
    <property type="entry name" value="SRCR"/>
</dbReference>
<dbReference type="Gene3D" id="2.10.25.10">
    <property type="entry name" value="Laminin"/>
    <property type="match status" value="2"/>
</dbReference>
<dbReference type="SMART" id="SM00181">
    <property type="entry name" value="EGF"/>
    <property type="match status" value="2"/>
</dbReference>
<evidence type="ECO:0000259" key="8">
    <source>
        <dbReference type="PROSITE" id="PS50026"/>
    </source>
</evidence>
<dbReference type="Proteomes" id="UP001152320">
    <property type="component" value="Chromosome 14"/>
</dbReference>
<feature type="domain" description="EGF-like" evidence="8">
    <location>
        <begin position="467"/>
        <end position="503"/>
    </location>
</feature>
<feature type="domain" description="SRCR" evidence="9">
    <location>
        <begin position="142"/>
        <end position="242"/>
    </location>
</feature>
<feature type="disulfide bond" evidence="6">
    <location>
        <begin position="290"/>
        <end position="351"/>
    </location>
</feature>
<evidence type="ECO:0000256" key="3">
    <source>
        <dbReference type="ARBA" id="ARBA00023157"/>
    </source>
</evidence>
<keyword evidence="1" id="KW-0732">Signal</keyword>
<proteinExistence type="predicted"/>
<feature type="disulfide bond" evidence="5">
    <location>
        <begin position="493"/>
        <end position="502"/>
    </location>
</feature>
<dbReference type="Pfam" id="PF00530">
    <property type="entry name" value="SRCR"/>
    <property type="match status" value="4"/>
</dbReference>
<dbReference type="PRINTS" id="PR00258">
    <property type="entry name" value="SPERACTRCPTR"/>
</dbReference>
<dbReference type="PROSITE" id="PS50287">
    <property type="entry name" value="SRCR_2"/>
    <property type="match status" value="4"/>
</dbReference>
<feature type="disulfide bond" evidence="6">
    <location>
        <begin position="277"/>
        <end position="341"/>
    </location>
</feature>
<evidence type="ECO:0000256" key="4">
    <source>
        <dbReference type="ARBA" id="ARBA00023180"/>
    </source>
</evidence>
<dbReference type="PROSITE" id="PS51257">
    <property type="entry name" value="PROKAR_LIPOPROTEIN"/>
    <property type="match status" value="1"/>
</dbReference>
<keyword evidence="7" id="KW-0812">Transmembrane</keyword>
<organism evidence="10 11">
    <name type="scientific">Holothuria leucospilota</name>
    <name type="common">Black long sea cucumber</name>
    <name type="synonym">Mertensiothuria leucospilota</name>
    <dbReference type="NCBI Taxonomy" id="206669"/>
    <lineage>
        <taxon>Eukaryota</taxon>
        <taxon>Metazoa</taxon>
        <taxon>Echinodermata</taxon>
        <taxon>Eleutherozoa</taxon>
        <taxon>Echinozoa</taxon>
        <taxon>Holothuroidea</taxon>
        <taxon>Aspidochirotacea</taxon>
        <taxon>Aspidochirotida</taxon>
        <taxon>Holothuriidae</taxon>
        <taxon>Holothuria</taxon>
    </lineage>
</organism>
<reference evidence="10" key="1">
    <citation type="submission" date="2021-10" db="EMBL/GenBank/DDBJ databases">
        <title>Tropical sea cucumber genome reveals ecological adaptation and Cuvierian tubules defense mechanism.</title>
        <authorList>
            <person name="Chen T."/>
        </authorList>
    </citation>
    <scope>NUCLEOTIDE SEQUENCE</scope>
    <source>
        <strain evidence="10">Nanhai2018</strain>
        <tissue evidence="10">Muscle</tissue>
    </source>
</reference>
<feature type="disulfide bond" evidence="6">
    <location>
        <begin position="64"/>
        <end position="128"/>
    </location>
</feature>
<sequence length="654" mass="71093">MLGNSRSEKESNIWIWLNVFLYIFGWLFSACKCQTDGDLRLVAGFSKASGRVEIYHDGQWGTVCDDNWDEADARVVCRQLGYDLGATPLSSANFEQGLGPIWLDDVACSGNEATISSCNNPGWGTHNCGHGEDAGVICGADIRLVGGSSPNEGRVEIYHNSQWGTVCDDGWSDEDATVVCRQLGLNNGAKAYSSAHFGEGSDPIWLDDIACTGNEETLTNCSNPGWNIHNCGHSEDAGVVCGRMTKPHSICIRLVDGTSAGHGRIEVFHNRQWGTICHDLWDDLDAAVVCRQLGYNTGATAVGQATFGEGSGPIWVDNIECTGNENLIDECSRNDWGVEDCEHTGDAGVICSGEINIYILYIRLSGGSVLQAGRVEVFHQHKWGTVCDDYWDDTDASVVCRQLGYSTMGRALHQATSGRHLNPSSGTWLDDVDCRGNESSLFDCDHSGWGVNDCTNIEDAGVICKNDTSSCSLEPCLNGGSCIRQPYGDVCVCQYGFQGDNCENEIVSACAPGRCINGGTCISQGHGYVCVCGGDFTGKHCQIEIHKNLSTHGLRGNSSGPSMMSFVLISIILFVLLIGVIIGIVYLMIRFQAVRNSASQAMPATLPPVEMQTKFIEKRPPDGSKNYYKEKDEYPALKIEDNDIYEVEQFYDNC</sequence>
<dbReference type="OrthoDB" id="536948at2759"/>
<feature type="disulfide bond" evidence="5">
    <location>
        <begin position="532"/>
        <end position="541"/>
    </location>
</feature>
<keyword evidence="7" id="KW-0472">Membrane</keyword>
<dbReference type="PANTHER" id="PTHR19331">
    <property type="entry name" value="SCAVENGER RECEPTOR DOMAIN-CONTAINING"/>
    <property type="match status" value="1"/>
</dbReference>
<accession>A0A9Q1BM94</accession>
<protein>
    <submittedName>
        <fullName evidence="10">Deleted in malignant brain tumors 1 protein</fullName>
    </submittedName>
</protein>
<feature type="domain" description="SRCR" evidence="9">
    <location>
        <begin position="252"/>
        <end position="352"/>
    </location>
</feature>
<dbReference type="SMART" id="SM00202">
    <property type="entry name" value="SR"/>
    <property type="match status" value="4"/>
</dbReference>
<dbReference type="SUPFAM" id="SSF56487">
    <property type="entry name" value="SRCR-like"/>
    <property type="match status" value="4"/>
</dbReference>
<dbReference type="PANTHER" id="PTHR19331:SF465">
    <property type="entry name" value="EGG PEPTIDE SPERACT RECEPTOR"/>
    <property type="match status" value="1"/>
</dbReference>
<keyword evidence="5" id="KW-0245">EGF-like domain</keyword>
<comment type="caution">
    <text evidence="6">Lacks conserved residue(s) required for the propagation of feature annotation.</text>
</comment>
<evidence type="ECO:0000256" key="5">
    <source>
        <dbReference type="PROSITE-ProRule" id="PRU00076"/>
    </source>
</evidence>
<comment type="caution">
    <text evidence="10">The sequence shown here is derived from an EMBL/GenBank/DDBJ whole genome shotgun (WGS) entry which is preliminary data.</text>
</comment>
<feature type="disulfide bond" evidence="6">
    <location>
        <begin position="180"/>
        <end position="241"/>
    </location>
</feature>
<dbReference type="InterPro" id="IPR000742">
    <property type="entry name" value="EGF"/>
</dbReference>
<dbReference type="GO" id="GO:0016020">
    <property type="term" value="C:membrane"/>
    <property type="evidence" value="ECO:0007669"/>
    <property type="project" value="InterPro"/>
</dbReference>
<keyword evidence="7" id="KW-1133">Transmembrane helix</keyword>
<feature type="disulfide bond" evidence="6">
    <location>
        <begin position="434"/>
        <end position="444"/>
    </location>
</feature>
<evidence type="ECO:0000256" key="2">
    <source>
        <dbReference type="ARBA" id="ARBA00022737"/>
    </source>
</evidence>
<keyword evidence="2" id="KW-0677">Repeat</keyword>
<feature type="disulfide bond" evidence="6">
    <location>
        <begin position="321"/>
        <end position="331"/>
    </location>
</feature>
<dbReference type="FunFam" id="3.10.250.10:FF:000006">
    <property type="entry name" value="neurotrypsin isoform X2"/>
    <property type="match status" value="4"/>
</dbReference>
<keyword evidence="11" id="KW-1185">Reference proteome</keyword>
<evidence type="ECO:0000259" key="9">
    <source>
        <dbReference type="PROSITE" id="PS50287"/>
    </source>
</evidence>
<dbReference type="AlphaFoldDB" id="A0A9Q1BM94"/>
<evidence type="ECO:0000256" key="7">
    <source>
        <dbReference type="SAM" id="Phobius"/>
    </source>
</evidence>